<comment type="caution">
    <text evidence="6">The sequence shown here is derived from an EMBL/GenBank/DDBJ whole genome shotgun (WGS) entry which is preliminary data.</text>
</comment>
<gene>
    <name evidence="4" type="primary">rpl30e</name>
    <name evidence="6" type="ORF">GCM10007981_07280</name>
</gene>
<sequence length="99" mass="10797">MIDIGRELQVVLNTGKIAIGSNRAMKTIINGSAKLAILAANAPAEIRQEVEYYANLNRTPVFVYPGSSWELGAAMRKPYKVALLAVLEPGESNILELIR</sequence>
<evidence type="ECO:0000313" key="7">
    <source>
        <dbReference type="Proteomes" id="UP000610960"/>
    </source>
</evidence>
<dbReference type="Gene3D" id="3.30.1330.30">
    <property type="match status" value="1"/>
</dbReference>
<keyword evidence="1 4" id="KW-0689">Ribosomal protein</keyword>
<evidence type="ECO:0000313" key="6">
    <source>
        <dbReference type="EMBL" id="GGP20193.1"/>
    </source>
</evidence>
<dbReference type="Pfam" id="PF01248">
    <property type="entry name" value="Ribosomal_L7Ae"/>
    <property type="match status" value="1"/>
</dbReference>
<evidence type="ECO:0000256" key="3">
    <source>
        <dbReference type="ARBA" id="ARBA00035231"/>
    </source>
</evidence>
<dbReference type="Proteomes" id="UP000610960">
    <property type="component" value="Unassembled WGS sequence"/>
</dbReference>
<keyword evidence="2 4" id="KW-0687">Ribonucleoprotein</keyword>
<reference evidence="6" key="2">
    <citation type="submission" date="2020-09" db="EMBL/GenBank/DDBJ databases">
        <authorList>
            <person name="Sun Q."/>
            <person name="Ohkuma M."/>
        </authorList>
    </citation>
    <scope>NUCLEOTIDE SEQUENCE</scope>
    <source>
        <strain evidence="6">JCM 10088</strain>
    </source>
</reference>
<evidence type="ECO:0000256" key="1">
    <source>
        <dbReference type="ARBA" id="ARBA00022980"/>
    </source>
</evidence>
<dbReference type="GO" id="GO:0022625">
    <property type="term" value="C:cytosolic large ribosomal subunit"/>
    <property type="evidence" value="ECO:0007669"/>
    <property type="project" value="InterPro"/>
</dbReference>
<comment type="similarity">
    <text evidence="4">Belongs to the eukaryotic ribosomal protein eL30 family.</text>
</comment>
<reference evidence="6" key="1">
    <citation type="journal article" date="2014" name="Int. J. Syst. Evol. Microbiol.">
        <title>Complete genome sequence of Corynebacterium casei LMG S-19264T (=DSM 44701T), isolated from a smear-ripened cheese.</title>
        <authorList>
            <consortium name="US DOE Joint Genome Institute (JGI-PGF)"/>
            <person name="Walter F."/>
            <person name="Albersmeier A."/>
            <person name="Kalinowski J."/>
            <person name="Ruckert C."/>
        </authorList>
    </citation>
    <scope>NUCLEOTIDE SEQUENCE</scope>
    <source>
        <strain evidence="6">JCM 10088</strain>
    </source>
</reference>
<dbReference type="InterPro" id="IPR000231">
    <property type="entry name" value="Ribosomal_eL30"/>
</dbReference>
<dbReference type="OrthoDB" id="10759at2157"/>
<proteinExistence type="inferred from homology"/>
<feature type="domain" description="Ribosomal protein eL8/eL30/eS12/Gadd45" evidence="5">
    <location>
        <begin position="6"/>
        <end position="95"/>
    </location>
</feature>
<evidence type="ECO:0000256" key="2">
    <source>
        <dbReference type="ARBA" id="ARBA00023274"/>
    </source>
</evidence>
<dbReference type="InterPro" id="IPR029064">
    <property type="entry name" value="Ribosomal_eL30-like_sf"/>
</dbReference>
<dbReference type="HAMAP" id="MF_00481">
    <property type="entry name" value="Ribosomal_eL30"/>
    <property type="match status" value="1"/>
</dbReference>
<dbReference type="InterPro" id="IPR004038">
    <property type="entry name" value="Ribosomal_eL8/eL30/eS12/Gad45"/>
</dbReference>
<dbReference type="EMBL" id="BMNL01000002">
    <property type="protein sequence ID" value="GGP20193.1"/>
    <property type="molecule type" value="Genomic_DNA"/>
</dbReference>
<dbReference type="InterPro" id="IPR039109">
    <property type="entry name" value="Ribosomal_eL30-like"/>
</dbReference>
<name>A0A830GV25_9CREN</name>
<dbReference type="RefSeq" id="WP_188596093.1">
    <property type="nucleotide sequence ID" value="NZ_BMNL01000002.1"/>
</dbReference>
<dbReference type="GO" id="GO:0003723">
    <property type="term" value="F:RNA binding"/>
    <property type="evidence" value="ECO:0007669"/>
    <property type="project" value="InterPro"/>
</dbReference>
<keyword evidence="7" id="KW-1185">Reference proteome</keyword>
<dbReference type="GO" id="GO:0006412">
    <property type="term" value="P:translation"/>
    <property type="evidence" value="ECO:0007669"/>
    <property type="project" value="UniProtKB-UniRule"/>
</dbReference>
<organism evidence="6 7">
    <name type="scientific">Thermocladium modestius</name>
    <dbReference type="NCBI Taxonomy" id="62609"/>
    <lineage>
        <taxon>Archaea</taxon>
        <taxon>Thermoproteota</taxon>
        <taxon>Thermoprotei</taxon>
        <taxon>Thermoproteales</taxon>
        <taxon>Thermoproteaceae</taxon>
        <taxon>Thermocladium</taxon>
    </lineage>
</organism>
<dbReference type="NCBIfam" id="NF002172">
    <property type="entry name" value="PRK01018.1"/>
    <property type="match status" value="1"/>
</dbReference>
<dbReference type="GO" id="GO:0003735">
    <property type="term" value="F:structural constituent of ribosome"/>
    <property type="evidence" value="ECO:0007669"/>
    <property type="project" value="InterPro"/>
</dbReference>
<dbReference type="PANTHER" id="PTHR11449">
    <property type="entry name" value="RIBOSOMAL PROTEIN L30"/>
    <property type="match status" value="1"/>
</dbReference>
<evidence type="ECO:0000259" key="5">
    <source>
        <dbReference type="Pfam" id="PF01248"/>
    </source>
</evidence>
<dbReference type="AlphaFoldDB" id="A0A830GV25"/>
<protein>
    <recommendedName>
        <fullName evidence="3 4">Large ribosomal subunit protein eL30</fullName>
    </recommendedName>
</protein>
<evidence type="ECO:0000256" key="4">
    <source>
        <dbReference type="HAMAP-Rule" id="MF_00481"/>
    </source>
</evidence>
<dbReference type="SUPFAM" id="SSF55315">
    <property type="entry name" value="L30e-like"/>
    <property type="match status" value="1"/>
</dbReference>
<accession>A0A830GV25</accession>